<evidence type="ECO:0000313" key="8">
    <source>
        <dbReference type="EMBL" id="REG10442.1"/>
    </source>
</evidence>
<dbReference type="GO" id="GO:0016020">
    <property type="term" value="C:membrane"/>
    <property type="evidence" value="ECO:0007669"/>
    <property type="project" value="UniProtKB-SubCell"/>
</dbReference>
<dbReference type="SUPFAM" id="SSF103481">
    <property type="entry name" value="Multidrug resistance efflux transporter EmrE"/>
    <property type="match status" value="2"/>
</dbReference>
<dbReference type="Proteomes" id="UP000256388">
    <property type="component" value="Unassembled WGS sequence"/>
</dbReference>
<evidence type="ECO:0000256" key="6">
    <source>
        <dbReference type="SAM" id="Phobius"/>
    </source>
</evidence>
<comment type="caution">
    <text evidence="8">The sequence shown here is derived from an EMBL/GenBank/DDBJ whole genome shotgun (WGS) entry which is preliminary data.</text>
</comment>
<reference evidence="8 9" key="1">
    <citation type="submission" date="2018-08" db="EMBL/GenBank/DDBJ databases">
        <title>Genomic Encyclopedia of Type Strains, Phase IV (KMG-IV): sequencing the most valuable type-strain genomes for metagenomic binning, comparative biology and taxonomic classification.</title>
        <authorList>
            <person name="Goeker M."/>
        </authorList>
    </citation>
    <scope>NUCLEOTIDE SEQUENCE [LARGE SCALE GENOMIC DNA]</scope>
    <source>
        <strain evidence="8 9">DSM 23923</strain>
    </source>
</reference>
<protein>
    <submittedName>
        <fullName evidence="8">Drug/metabolite transporter (DMT)-like permease</fullName>
    </submittedName>
</protein>
<comment type="subcellular location">
    <subcellularLocation>
        <location evidence="1">Membrane</location>
        <topology evidence="1">Multi-pass membrane protein</topology>
    </subcellularLocation>
</comment>
<accession>A0A3E0AFI9</accession>
<feature type="transmembrane region" description="Helical" evidence="6">
    <location>
        <begin position="7"/>
        <end position="27"/>
    </location>
</feature>
<dbReference type="Gene3D" id="1.10.3730.20">
    <property type="match status" value="1"/>
</dbReference>
<feature type="domain" description="EamA" evidence="7">
    <location>
        <begin position="5"/>
        <end position="136"/>
    </location>
</feature>
<feature type="transmembrane region" description="Helical" evidence="6">
    <location>
        <begin position="149"/>
        <end position="167"/>
    </location>
</feature>
<evidence type="ECO:0000259" key="7">
    <source>
        <dbReference type="Pfam" id="PF00892"/>
    </source>
</evidence>
<feature type="transmembrane region" description="Helical" evidence="6">
    <location>
        <begin position="120"/>
        <end position="137"/>
    </location>
</feature>
<keyword evidence="3 6" id="KW-0812">Transmembrane</keyword>
<feature type="domain" description="EamA" evidence="7">
    <location>
        <begin position="150"/>
        <end position="285"/>
    </location>
</feature>
<feature type="transmembrane region" description="Helical" evidence="6">
    <location>
        <begin position="69"/>
        <end position="88"/>
    </location>
</feature>
<dbReference type="InterPro" id="IPR050638">
    <property type="entry name" value="AA-Vitamin_Transporters"/>
</dbReference>
<feature type="transmembrane region" description="Helical" evidence="6">
    <location>
        <begin position="211"/>
        <end position="232"/>
    </location>
</feature>
<dbReference type="AlphaFoldDB" id="A0A3E0AFI9"/>
<dbReference type="InterPro" id="IPR000620">
    <property type="entry name" value="EamA_dom"/>
</dbReference>
<feature type="transmembrane region" description="Helical" evidence="6">
    <location>
        <begin position="39"/>
        <end position="57"/>
    </location>
</feature>
<dbReference type="RefSeq" id="WP_126440515.1">
    <property type="nucleotide sequence ID" value="NZ_AP018437.1"/>
</dbReference>
<feature type="transmembrane region" description="Helical" evidence="6">
    <location>
        <begin position="94"/>
        <end position="113"/>
    </location>
</feature>
<feature type="transmembrane region" description="Helical" evidence="6">
    <location>
        <begin position="179"/>
        <end position="199"/>
    </location>
</feature>
<name>A0A3E0AFI9_9CHLR</name>
<keyword evidence="9" id="KW-1185">Reference proteome</keyword>
<dbReference type="PANTHER" id="PTHR32322:SF2">
    <property type="entry name" value="EAMA DOMAIN-CONTAINING PROTEIN"/>
    <property type="match status" value="1"/>
</dbReference>
<feature type="transmembrane region" description="Helical" evidence="6">
    <location>
        <begin position="268"/>
        <end position="285"/>
    </location>
</feature>
<dbReference type="EMBL" id="QUMS01000001">
    <property type="protein sequence ID" value="REG10442.1"/>
    <property type="molecule type" value="Genomic_DNA"/>
</dbReference>
<evidence type="ECO:0000256" key="3">
    <source>
        <dbReference type="ARBA" id="ARBA00022692"/>
    </source>
</evidence>
<dbReference type="Pfam" id="PF00892">
    <property type="entry name" value="EamA"/>
    <property type="match status" value="2"/>
</dbReference>
<evidence type="ECO:0000256" key="1">
    <source>
        <dbReference type="ARBA" id="ARBA00004141"/>
    </source>
</evidence>
<keyword evidence="5 6" id="KW-0472">Membrane</keyword>
<evidence type="ECO:0000313" key="9">
    <source>
        <dbReference type="Proteomes" id="UP000256388"/>
    </source>
</evidence>
<comment type="similarity">
    <text evidence="2">Belongs to the EamA transporter family.</text>
</comment>
<dbReference type="InterPro" id="IPR037185">
    <property type="entry name" value="EmrE-like"/>
</dbReference>
<proteinExistence type="inferred from homology"/>
<keyword evidence="4 6" id="KW-1133">Transmembrane helix</keyword>
<sequence length="288" mass="31171">MRNTRGYLSLFITILIWGTTFLVTKIILREMGPLQLTELRFVLAFLLLAPLAARQGFRLKQIFTKEYMLFGLTGTTLYYALQNVGMTYTSVSSTVLILSIVPALTTILAVIFLKERIGRSQILGIILVTVGVVLVSIENGQGETYDHPLIGNLLIFISGLSWAIYTIQGRKMSEGQPALVMAAASIGAGMLQMIPFAAWEIAEQGLPYLSGAGWLCVLYLSLVSSGLTTYLWNDALHHLSASVASSYINLVPVIGIASAYLLGEQPPLIQIIGGVLAISGVLLSSRST</sequence>
<dbReference type="OrthoDB" id="150760at2"/>
<feature type="transmembrane region" description="Helical" evidence="6">
    <location>
        <begin position="244"/>
        <end position="262"/>
    </location>
</feature>
<organism evidence="8 9">
    <name type="scientific">Pelolinea submarina</name>
    <dbReference type="NCBI Taxonomy" id="913107"/>
    <lineage>
        <taxon>Bacteria</taxon>
        <taxon>Bacillati</taxon>
        <taxon>Chloroflexota</taxon>
        <taxon>Anaerolineae</taxon>
        <taxon>Anaerolineales</taxon>
        <taxon>Anaerolineaceae</taxon>
        <taxon>Pelolinea</taxon>
    </lineage>
</organism>
<dbReference type="PANTHER" id="PTHR32322">
    <property type="entry name" value="INNER MEMBRANE TRANSPORTER"/>
    <property type="match status" value="1"/>
</dbReference>
<evidence type="ECO:0000256" key="2">
    <source>
        <dbReference type="ARBA" id="ARBA00007362"/>
    </source>
</evidence>
<gene>
    <name evidence="8" type="ORF">DFR64_0300</name>
</gene>
<evidence type="ECO:0000256" key="4">
    <source>
        <dbReference type="ARBA" id="ARBA00022989"/>
    </source>
</evidence>
<evidence type="ECO:0000256" key="5">
    <source>
        <dbReference type="ARBA" id="ARBA00023136"/>
    </source>
</evidence>